<comment type="caution">
    <text evidence="4">The sequence shown here is derived from an EMBL/GenBank/DDBJ whole genome shotgun (WGS) entry which is preliminary data.</text>
</comment>
<dbReference type="PANTHER" id="PTHR11475:SF4">
    <property type="entry name" value="CHORION PEROXIDASE"/>
    <property type="match status" value="1"/>
</dbReference>
<evidence type="ECO:0000256" key="2">
    <source>
        <dbReference type="ARBA" id="ARBA00022525"/>
    </source>
</evidence>
<evidence type="ECO:0000256" key="1">
    <source>
        <dbReference type="ARBA" id="ARBA00004613"/>
    </source>
</evidence>
<dbReference type="GO" id="GO:0020037">
    <property type="term" value="F:heme binding"/>
    <property type="evidence" value="ECO:0007669"/>
    <property type="project" value="InterPro"/>
</dbReference>
<dbReference type="InterPro" id="IPR010255">
    <property type="entry name" value="Haem_peroxidase_sf"/>
</dbReference>
<dbReference type="PROSITE" id="PS50292">
    <property type="entry name" value="PEROXIDASE_3"/>
    <property type="match status" value="1"/>
</dbReference>
<dbReference type="GO" id="GO:0005576">
    <property type="term" value="C:extracellular region"/>
    <property type="evidence" value="ECO:0007669"/>
    <property type="project" value="UniProtKB-SubCell"/>
</dbReference>
<dbReference type="InterPro" id="IPR019791">
    <property type="entry name" value="Haem_peroxidase_animal"/>
</dbReference>
<proteinExistence type="predicted"/>
<evidence type="ECO:0000313" key="4">
    <source>
        <dbReference type="EMBL" id="CAB4004916.1"/>
    </source>
</evidence>
<name>A0A6S7HJN8_PARCT</name>
<protein>
    <submittedName>
        <fullName evidence="4">Partial</fullName>
    </submittedName>
</protein>
<dbReference type="InterPro" id="IPR037120">
    <property type="entry name" value="Haem_peroxidase_sf_animal"/>
</dbReference>
<dbReference type="Pfam" id="PF03098">
    <property type="entry name" value="An_peroxidase"/>
    <property type="match status" value="1"/>
</dbReference>
<organism evidence="4 5">
    <name type="scientific">Paramuricea clavata</name>
    <name type="common">Red gorgonian</name>
    <name type="synonym">Violescent sea-whip</name>
    <dbReference type="NCBI Taxonomy" id="317549"/>
    <lineage>
        <taxon>Eukaryota</taxon>
        <taxon>Metazoa</taxon>
        <taxon>Cnidaria</taxon>
        <taxon>Anthozoa</taxon>
        <taxon>Octocorallia</taxon>
        <taxon>Malacalcyonacea</taxon>
        <taxon>Plexauridae</taxon>
        <taxon>Paramuricea</taxon>
    </lineage>
</organism>
<dbReference type="OrthoDB" id="823504at2759"/>
<feature type="non-terminal residue" evidence="4">
    <location>
        <position position="360"/>
    </location>
</feature>
<keyword evidence="3" id="KW-0325">Glycoprotein</keyword>
<reference evidence="4" key="1">
    <citation type="submission" date="2020-04" db="EMBL/GenBank/DDBJ databases">
        <authorList>
            <person name="Alioto T."/>
            <person name="Alioto T."/>
            <person name="Gomez Garrido J."/>
        </authorList>
    </citation>
    <scope>NUCLEOTIDE SEQUENCE</scope>
    <source>
        <strain evidence="4">A484AB</strain>
    </source>
</reference>
<dbReference type="GO" id="GO:0006979">
    <property type="term" value="P:response to oxidative stress"/>
    <property type="evidence" value="ECO:0007669"/>
    <property type="project" value="InterPro"/>
</dbReference>
<evidence type="ECO:0000313" key="5">
    <source>
        <dbReference type="Proteomes" id="UP001152795"/>
    </source>
</evidence>
<dbReference type="AlphaFoldDB" id="A0A6S7HJN8"/>
<accession>A0A6S7HJN8</accession>
<dbReference type="EMBL" id="CACRXK020005043">
    <property type="protein sequence ID" value="CAB4004916.1"/>
    <property type="molecule type" value="Genomic_DNA"/>
</dbReference>
<dbReference type="PANTHER" id="PTHR11475">
    <property type="entry name" value="OXIDASE/PEROXIDASE"/>
    <property type="match status" value="1"/>
</dbReference>
<dbReference type="GO" id="GO:0004601">
    <property type="term" value="F:peroxidase activity"/>
    <property type="evidence" value="ECO:0007669"/>
    <property type="project" value="InterPro"/>
</dbReference>
<dbReference type="SUPFAM" id="SSF48113">
    <property type="entry name" value="Heme-dependent peroxidases"/>
    <property type="match status" value="1"/>
</dbReference>
<keyword evidence="2" id="KW-0964">Secreted</keyword>
<feature type="non-terminal residue" evidence="4">
    <location>
        <position position="1"/>
    </location>
</feature>
<gene>
    <name evidence="4" type="ORF">PACLA_8A006690</name>
</gene>
<keyword evidence="5" id="KW-1185">Reference proteome</keyword>
<comment type="subcellular location">
    <subcellularLocation>
        <location evidence="1">Secreted</location>
    </subcellularLocation>
</comment>
<dbReference type="CDD" id="cd09823">
    <property type="entry name" value="peroxinectin_like"/>
    <property type="match status" value="1"/>
</dbReference>
<dbReference type="PRINTS" id="PR00457">
    <property type="entry name" value="ANPEROXIDASE"/>
</dbReference>
<evidence type="ECO:0000256" key="3">
    <source>
        <dbReference type="ARBA" id="ARBA00023180"/>
    </source>
</evidence>
<dbReference type="Proteomes" id="UP001152795">
    <property type="component" value="Unassembled WGS sequence"/>
</dbReference>
<sequence length="360" mass="40144">KKGLLKTENGVDGDFLPQDNGGCFLAGDVRSSEQVVLACMHSLFVREHNRIAHTLGKLNSHWDGDKIYQETKKIVGAVLQKLTYEDFLPIIIGPTLPKYKGYDSTINPGILNSFATAAFRFGHSLIRPTFDRLDKGFNPTGKPLLLRQLFFNNTFIKEHGIDELLLGLLGNESQCVDRKIADGILNHLFERPRCPGLNLAALNIQRSRDHGLPGYNAFRRCCGLKNAKSFFNTTKEIQSPASRKLLSQLYNNDPNLADLWVAGLAEAPANGGVVGATFGCIIREQMKRTRDGDRFFYMNKGVFSDQQLKEIKKATLSKIMCDNLKNIVSVQPNAFLAGSRKLRRVMCDGIPGMDLNAWKV</sequence>
<dbReference type="Gene3D" id="1.10.640.10">
    <property type="entry name" value="Haem peroxidase domain superfamily, animal type"/>
    <property type="match status" value="1"/>
</dbReference>